<dbReference type="SMART" id="SM00710">
    <property type="entry name" value="PbH1"/>
    <property type="match status" value="6"/>
</dbReference>
<comment type="caution">
    <text evidence="2">The sequence shown here is derived from an EMBL/GenBank/DDBJ whole genome shotgun (WGS) entry which is preliminary data.</text>
</comment>
<dbReference type="EMBL" id="MLYP01000135">
    <property type="protein sequence ID" value="OIJ84597.1"/>
    <property type="molecule type" value="Genomic_DNA"/>
</dbReference>
<gene>
    <name evidence="2" type="ORF">BIV24_30735</name>
</gene>
<accession>A0A1S2NT10</accession>
<dbReference type="PANTHER" id="PTHR36453">
    <property type="entry name" value="SECRETED PROTEIN-RELATED"/>
    <property type="match status" value="1"/>
</dbReference>
<name>A0A1S2NT10_9ACTN</name>
<dbReference type="InterPro" id="IPR006626">
    <property type="entry name" value="PbH1"/>
</dbReference>
<dbReference type="Proteomes" id="UP000179935">
    <property type="component" value="Unassembled WGS sequence"/>
</dbReference>
<reference evidence="2 3" key="1">
    <citation type="submission" date="2016-10" db="EMBL/GenBank/DDBJ databases">
        <title>Genome sequence of Streptomyces sp. MUSC 93.</title>
        <authorList>
            <person name="Lee L.-H."/>
            <person name="Ser H.-L."/>
            <person name="Law J.W.-F."/>
        </authorList>
    </citation>
    <scope>NUCLEOTIDE SEQUENCE [LARGE SCALE GENOMIC DNA]</scope>
    <source>
        <strain evidence="2 3">MUSC 93</strain>
    </source>
</reference>
<dbReference type="Pfam" id="PF13229">
    <property type="entry name" value="Beta_helix"/>
    <property type="match status" value="1"/>
</dbReference>
<dbReference type="STRING" id="1428652.BIV24_30735"/>
<dbReference type="InterPro" id="IPR012334">
    <property type="entry name" value="Pectin_lyas_fold"/>
</dbReference>
<dbReference type="SUPFAM" id="SSF51126">
    <property type="entry name" value="Pectin lyase-like"/>
    <property type="match status" value="1"/>
</dbReference>
<dbReference type="AlphaFoldDB" id="A0A1S2NT10"/>
<protein>
    <recommendedName>
        <fullName evidence="1">Right handed beta helix domain-containing protein</fullName>
    </recommendedName>
</protein>
<dbReference type="PANTHER" id="PTHR36453:SF1">
    <property type="entry name" value="RIGHT HANDED BETA HELIX DOMAIN-CONTAINING PROTEIN"/>
    <property type="match status" value="1"/>
</dbReference>
<proteinExistence type="predicted"/>
<dbReference type="Gene3D" id="2.160.20.10">
    <property type="entry name" value="Single-stranded right-handed beta-helix, Pectin lyase-like"/>
    <property type="match status" value="1"/>
</dbReference>
<dbReference type="InterPro" id="IPR011050">
    <property type="entry name" value="Pectin_lyase_fold/virulence"/>
</dbReference>
<evidence type="ECO:0000259" key="1">
    <source>
        <dbReference type="Pfam" id="PF13229"/>
    </source>
</evidence>
<sequence>MRRNTFTHLGAAGVNLETGSQGSQVVGNRFEDISSTGIQVGGTMKVDHHPDDPRQIVKNNTVSNNRVARVAVEHADTVGIFIGYTTHTTVAHNEVFDLPYTGISVGWGWGLFDAGGNSTYPGNLGLPVYDTPTTSRDNQIRDNRIFDVMKTLRDGGGIYALSAQPGTQISGNYIDRVHDGFGGLYPDEGSAYQEWTDNVVQDVPAWLHIWTPSIHDLVVADNYTNEPFMRNNGTNITMKNNTVVQNGEWPARACRIAANSGLEPDYADLLSPSDAAPELCPSGA</sequence>
<organism evidence="2 3">
    <name type="scientific">Streptomyces colonosanans</name>
    <dbReference type="NCBI Taxonomy" id="1428652"/>
    <lineage>
        <taxon>Bacteria</taxon>
        <taxon>Bacillati</taxon>
        <taxon>Actinomycetota</taxon>
        <taxon>Actinomycetes</taxon>
        <taxon>Kitasatosporales</taxon>
        <taxon>Streptomycetaceae</taxon>
        <taxon>Streptomyces</taxon>
    </lineage>
</organism>
<evidence type="ECO:0000313" key="3">
    <source>
        <dbReference type="Proteomes" id="UP000179935"/>
    </source>
</evidence>
<keyword evidence="3" id="KW-1185">Reference proteome</keyword>
<feature type="domain" description="Right handed beta helix" evidence="1">
    <location>
        <begin position="2"/>
        <end position="178"/>
    </location>
</feature>
<dbReference type="InterPro" id="IPR039448">
    <property type="entry name" value="Beta_helix"/>
</dbReference>
<evidence type="ECO:0000313" key="2">
    <source>
        <dbReference type="EMBL" id="OIJ84597.1"/>
    </source>
</evidence>
<dbReference type="OrthoDB" id="9808066at2"/>